<name>A0A432Z5Q1_9GAMM</name>
<evidence type="ECO:0000256" key="2">
    <source>
        <dbReference type="ARBA" id="ARBA00005810"/>
    </source>
</evidence>
<comment type="similarity">
    <text evidence="2">Belongs to the HPPK family.</text>
</comment>
<dbReference type="EMBL" id="PIQC01000001">
    <property type="protein sequence ID" value="RUO73221.1"/>
    <property type="molecule type" value="Genomic_DNA"/>
</dbReference>
<evidence type="ECO:0000256" key="1">
    <source>
        <dbReference type="ARBA" id="ARBA00005051"/>
    </source>
</evidence>
<dbReference type="GO" id="GO:0016301">
    <property type="term" value="F:kinase activity"/>
    <property type="evidence" value="ECO:0007669"/>
    <property type="project" value="UniProtKB-KW"/>
</dbReference>
<feature type="domain" description="7,8-dihydro-6-hydroxymethylpterin-pyrophosphokinase" evidence="13">
    <location>
        <begin position="6"/>
        <end position="100"/>
    </location>
</feature>
<evidence type="ECO:0000256" key="6">
    <source>
        <dbReference type="ARBA" id="ARBA00022741"/>
    </source>
</evidence>
<keyword evidence="7 14" id="KW-0418">Kinase</keyword>
<dbReference type="SUPFAM" id="SSF55083">
    <property type="entry name" value="6-hydroxymethyl-7,8-dihydropterin pyrophosphokinase, HPPK"/>
    <property type="match status" value="1"/>
</dbReference>
<keyword evidence="5" id="KW-0808">Transferase</keyword>
<keyword evidence="15" id="KW-1185">Reference proteome</keyword>
<protein>
    <recommendedName>
        <fullName evidence="4">2-amino-4-hydroxy-6-hydroxymethyldihydropteridine pyrophosphokinase</fullName>
        <ecNumber evidence="3">2.7.6.3</ecNumber>
    </recommendedName>
    <alternativeName>
        <fullName evidence="11">6-hydroxymethyl-7,8-dihydropterin pyrophosphokinase</fullName>
    </alternativeName>
    <alternativeName>
        <fullName evidence="12">7,8-dihydro-6-hydroxymethylpterin-pyrophosphokinase</fullName>
    </alternativeName>
</protein>
<proteinExistence type="inferred from homology"/>
<comment type="caution">
    <text evidence="14">The sequence shown here is derived from an EMBL/GenBank/DDBJ whole genome shotgun (WGS) entry which is preliminary data.</text>
</comment>
<dbReference type="Pfam" id="PF01288">
    <property type="entry name" value="HPPK"/>
    <property type="match status" value="1"/>
</dbReference>
<accession>A0A432Z5Q1</accession>
<keyword evidence="6" id="KW-0547">Nucleotide-binding</keyword>
<dbReference type="OrthoDB" id="582926at2"/>
<evidence type="ECO:0000256" key="4">
    <source>
        <dbReference type="ARBA" id="ARBA00016218"/>
    </source>
</evidence>
<keyword evidence="9" id="KW-0289">Folate biosynthesis</keyword>
<sequence length="123" mass="13683">MKKYLCSLGSNIEPQRNFPQAQAALKALSGDISFSRNIPTSPVNMNTDRNFLNALFIIQTPMTANELKSEFNKIEEALGRDRSDPKRSLKDRTIDIDILGRVEDKPQVPGYLSSLLTDLGLAS</sequence>
<evidence type="ECO:0000256" key="12">
    <source>
        <dbReference type="ARBA" id="ARBA00033413"/>
    </source>
</evidence>
<dbReference type="RefSeq" id="WP_126779725.1">
    <property type="nucleotide sequence ID" value="NZ_PIQC01000001.1"/>
</dbReference>
<evidence type="ECO:0000313" key="15">
    <source>
        <dbReference type="Proteomes" id="UP000288058"/>
    </source>
</evidence>
<dbReference type="EC" id="2.7.6.3" evidence="3"/>
<evidence type="ECO:0000256" key="9">
    <source>
        <dbReference type="ARBA" id="ARBA00022909"/>
    </source>
</evidence>
<reference evidence="15" key="1">
    <citation type="journal article" date="2018" name="Front. Microbiol.">
        <title>Genome-Based Analysis Reveals the Taxonomy and Diversity of the Family Idiomarinaceae.</title>
        <authorList>
            <person name="Liu Y."/>
            <person name="Lai Q."/>
            <person name="Shao Z."/>
        </authorList>
    </citation>
    <scope>NUCLEOTIDE SEQUENCE [LARGE SCALE GENOMIC DNA]</scope>
    <source>
        <strain evidence="15">R22</strain>
    </source>
</reference>
<dbReference type="PANTHER" id="PTHR43071">
    <property type="entry name" value="2-AMINO-4-HYDROXY-6-HYDROXYMETHYLDIHYDROPTERIDINE PYROPHOSPHOKINASE"/>
    <property type="match status" value="1"/>
</dbReference>
<evidence type="ECO:0000313" key="14">
    <source>
        <dbReference type="EMBL" id="RUO73221.1"/>
    </source>
</evidence>
<keyword evidence="8" id="KW-0067">ATP-binding</keyword>
<comment type="pathway">
    <text evidence="1">Cofactor biosynthesis; tetrahydrofolate biosynthesis; 2-amino-4-hydroxy-6-hydroxymethyl-7,8-dihydropteridine diphosphate from 7,8-dihydroneopterin triphosphate: step 4/4.</text>
</comment>
<dbReference type="NCBIfam" id="TIGR01498">
    <property type="entry name" value="folK"/>
    <property type="match status" value="1"/>
</dbReference>
<evidence type="ECO:0000256" key="7">
    <source>
        <dbReference type="ARBA" id="ARBA00022777"/>
    </source>
</evidence>
<dbReference type="InterPro" id="IPR000550">
    <property type="entry name" value="Hppk"/>
</dbReference>
<dbReference type="Gene3D" id="3.30.70.560">
    <property type="entry name" value="7,8-Dihydro-6-hydroxymethylpterin-pyrophosphokinase HPPK"/>
    <property type="match status" value="1"/>
</dbReference>
<dbReference type="PANTHER" id="PTHR43071:SF1">
    <property type="entry name" value="2-AMINO-4-HYDROXY-6-HYDROXYMETHYLDIHYDROPTERIDINE PYROPHOSPHOKINASE"/>
    <property type="match status" value="1"/>
</dbReference>
<dbReference type="InterPro" id="IPR035907">
    <property type="entry name" value="Hppk_sf"/>
</dbReference>
<dbReference type="UniPathway" id="UPA00077">
    <property type="reaction ID" value="UER00155"/>
</dbReference>
<evidence type="ECO:0000259" key="13">
    <source>
        <dbReference type="Pfam" id="PF01288"/>
    </source>
</evidence>
<comment type="function">
    <text evidence="10">Catalyzes the transfer of pyrophosphate from adenosine triphosphate (ATP) to 6-hydroxymethyl-7,8-dihydropterin, an enzymatic step in folate biosynthesis pathway.</text>
</comment>
<dbReference type="Proteomes" id="UP000288058">
    <property type="component" value="Unassembled WGS sequence"/>
</dbReference>
<evidence type="ECO:0000256" key="3">
    <source>
        <dbReference type="ARBA" id="ARBA00013253"/>
    </source>
</evidence>
<evidence type="ECO:0000256" key="8">
    <source>
        <dbReference type="ARBA" id="ARBA00022840"/>
    </source>
</evidence>
<evidence type="ECO:0000256" key="11">
    <source>
        <dbReference type="ARBA" id="ARBA00029766"/>
    </source>
</evidence>
<gene>
    <name evidence="14" type="primary">folK</name>
    <name evidence="14" type="ORF">CWI78_01900</name>
</gene>
<dbReference type="AlphaFoldDB" id="A0A432Z5Q1"/>
<evidence type="ECO:0000256" key="10">
    <source>
        <dbReference type="ARBA" id="ARBA00029409"/>
    </source>
</evidence>
<evidence type="ECO:0000256" key="5">
    <source>
        <dbReference type="ARBA" id="ARBA00022679"/>
    </source>
</evidence>
<organism evidence="14 15">
    <name type="scientific">Idiomarina ramblicola</name>
    <dbReference type="NCBI Taxonomy" id="263724"/>
    <lineage>
        <taxon>Bacteria</taxon>
        <taxon>Pseudomonadati</taxon>
        <taxon>Pseudomonadota</taxon>
        <taxon>Gammaproteobacteria</taxon>
        <taxon>Alteromonadales</taxon>
        <taxon>Idiomarinaceae</taxon>
        <taxon>Idiomarina</taxon>
    </lineage>
</organism>
<dbReference type="GO" id="GO:0046654">
    <property type="term" value="P:tetrahydrofolate biosynthetic process"/>
    <property type="evidence" value="ECO:0007669"/>
    <property type="project" value="UniProtKB-UniPathway"/>
</dbReference>
<dbReference type="GO" id="GO:0005524">
    <property type="term" value="F:ATP binding"/>
    <property type="evidence" value="ECO:0007669"/>
    <property type="project" value="UniProtKB-KW"/>
</dbReference>
<dbReference type="GO" id="GO:0003848">
    <property type="term" value="F:2-amino-4-hydroxy-6-hydroxymethyldihydropteridine diphosphokinase activity"/>
    <property type="evidence" value="ECO:0007669"/>
    <property type="project" value="UniProtKB-EC"/>
</dbReference>
<dbReference type="GO" id="GO:0046656">
    <property type="term" value="P:folic acid biosynthetic process"/>
    <property type="evidence" value="ECO:0007669"/>
    <property type="project" value="UniProtKB-KW"/>
</dbReference>